<dbReference type="InParanoid" id="E4ZGH5"/>
<name>E4ZGH5_LEPMJ</name>
<dbReference type="RefSeq" id="XP_003833760.1">
    <property type="nucleotide sequence ID" value="XM_003833712.1"/>
</dbReference>
<gene>
    <name evidence="3" type="ORF">LEMA_P065210.1</name>
</gene>
<organism evidence="3 4">
    <name type="scientific">Leptosphaeria maculans (strain JN3 / isolate v23.1.3 / race Av1-4-5-6-7-8)</name>
    <name type="common">Blackleg fungus</name>
    <name type="synonym">Phoma lingam</name>
    <dbReference type="NCBI Taxonomy" id="985895"/>
    <lineage>
        <taxon>Eukaryota</taxon>
        <taxon>Fungi</taxon>
        <taxon>Dikarya</taxon>
        <taxon>Ascomycota</taxon>
        <taxon>Pezizomycotina</taxon>
        <taxon>Dothideomycetes</taxon>
        <taxon>Pleosporomycetidae</taxon>
        <taxon>Pleosporales</taxon>
        <taxon>Pleosporineae</taxon>
        <taxon>Leptosphaeriaceae</taxon>
        <taxon>Plenodomus</taxon>
        <taxon>Plenodomus lingam/Leptosphaeria maculans species complex</taxon>
    </lineage>
</organism>
<dbReference type="GeneID" id="13291951"/>
<evidence type="ECO:0000313" key="3">
    <source>
        <dbReference type="EMBL" id="CBX90395.1"/>
    </source>
</evidence>
<reference evidence="4" key="1">
    <citation type="journal article" date="2011" name="Nat. Commun.">
        <title>Effector diversification within compartments of the Leptosphaeria maculans genome affected by Repeat-Induced Point mutations.</title>
        <authorList>
            <person name="Rouxel T."/>
            <person name="Grandaubert J."/>
            <person name="Hane J.K."/>
            <person name="Hoede C."/>
            <person name="van de Wouw A.P."/>
            <person name="Couloux A."/>
            <person name="Dominguez V."/>
            <person name="Anthouard V."/>
            <person name="Bally P."/>
            <person name="Bourras S."/>
            <person name="Cozijnsen A.J."/>
            <person name="Ciuffetti L.M."/>
            <person name="Degrave A."/>
            <person name="Dilmaghani A."/>
            <person name="Duret L."/>
            <person name="Fudal I."/>
            <person name="Goodwin S.B."/>
            <person name="Gout L."/>
            <person name="Glaser N."/>
            <person name="Linglin J."/>
            <person name="Kema G.H.J."/>
            <person name="Lapalu N."/>
            <person name="Lawrence C.B."/>
            <person name="May K."/>
            <person name="Meyer M."/>
            <person name="Ollivier B."/>
            <person name="Poulain J."/>
            <person name="Schoch C.L."/>
            <person name="Simon A."/>
            <person name="Spatafora J.W."/>
            <person name="Stachowiak A."/>
            <person name="Turgeon B.G."/>
            <person name="Tyler B.M."/>
            <person name="Vincent D."/>
            <person name="Weissenbach J."/>
            <person name="Amselem J."/>
            <person name="Quesneville H."/>
            <person name="Oliver R.P."/>
            <person name="Wincker P."/>
            <person name="Balesdent M.-H."/>
            <person name="Howlett B.J."/>
        </authorList>
    </citation>
    <scope>NUCLEOTIDE SEQUENCE [LARGE SCALE GENOMIC DNA]</scope>
    <source>
        <strain evidence="4">JN3 / isolate v23.1.3 / race Av1-4-5-6-7-8</strain>
    </source>
</reference>
<dbReference type="Proteomes" id="UP000002668">
    <property type="component" value="Genome"/>
</dbReference>
<proteinExistence type="predicted"/>
<dbReference type="HOGENOM" id="CLU_1102961_0_0_1"/>
<dbReference type="OrthoDB" id="10618142at2759"/>
<feature type="region of interest" description="Disordered" evidence="1">
    <location>
        <begin position="191"/>
        <end position="217"/>
    </location>
</feature>
<keyword evidence="2" id="KW-0812">Transmembrane</keyword>
<keyword evidence="2" id="KW-1133">Transmembrane helix</keyword>
<protein>
    <submittedName>
        <fullName evidence="3">Uncharacterized protein</fullName>
    </submittedName>
</protein>
<feature type="compositionally biased region" description="Polar residues" evidence="1">
    <location>
        <begin position="202"/>
        <end position="211"/>
    </location>
</feature>
<dbReference type="AlphaFoldDB" id="E4ZGH5"/>
<keyword evidence="4" id="KW-1185">Reference proteome</keyword>
<sequence length="252" mass="28315">MTVHIHSDINLGLERSIARLIYTLKPPLPFLVLIAAVNHTTIILIRRTLNISDATSKILRSCTRPPVQTRDPTAMDKINEAQHAQGDSNVTSAQPVVIAASSAAGLTDIQRIKALISRAQQQYEDVSIHSNNKGMDEEFANLLDLAKQACNSVERSRTNAAKLLGESIQRFLAKQQILVRKYEAEKVKAKAKKRETAESMMEGSTNGNAHSQAAAEEKIQELEKENIKQQEEMDWMRARIIVLERKLRRLRE</sequence>
<evidence type="ECO:0000256" key="2">
    <source>
        <dbReference type="SAM" id="Phobius"/>
    </source>
</evidence>
<dbReference type="EMBL" id="FP929064">
    <property type="protein sequence ID" value="CBX90395.1"/>
    <property type="molecule type" value="Genomic_DNA"/>
</dbReference>
<evidence type="ECO:0000256" key="1">
    <source>
        <dbReference type="SAM" id="MobiDB-lite"/>
    </source>
</evidence>
<accession>E4ZGH5</accession>
<keyword evidence="2" id="KW-0472">Membrane</keyword>
<evidence type="ECO:0000313" key="4">
    <source>
        <dbReference type="Proteomes" id="UP000002668"/>
    </source>
</evidence>
<dbReference type="VEuPathDB" id="FungiDB:LEMA_P065210.1"/>
<feature type="transmembrane region" description="Helical" evidence="2">
    <location>
        <begin position="28"/>
        <end position="45"/>
    </location>
</feature>